<reference evidence="1 2" key="1">
    <citation type="journal article" date="2021" name="Commun. Biol.">
        <title>The genome of Shorea leprosula (Dipterocarpaceae) highlights the ecological relevance of drought in aseasonal tropical rainforests.</title>
        <authorList>
            <person name="Ng K.K.S."/>
            <person name="Kobayashi M.J."/>
            <person name="Fawcett J.A."/>
            <person name="Hatakeyama M."/>
            <person name="Paape T."/>
            <person name="Ng C.H."/>
            <person name="Ang C.C."/>
            <person name="Tnah L.H."/>
            <person name="Lee C.T."/>
            <person name="Nishiyama T."/>
            <person name="Sese J."/>
            <person name="O'Brien M.J."/>
            <person name="Copetti D."/>
            <person name="Mohd Noor M.I."/>
            <person name="Ong R.C."/>
            <person name="Putra M."/>
            <person name="Sireger I.Z."/>
            <person name="Indrioko S."/>
            <person name="Kosugi Y."/>
            <person name="Izuno A."/>
            <person name="Isagi Y."/>
            <person name="Lee S.L."/>
            <person name="Shimizu K.K."/>
        </authorList>
    </citation>
    <scope>NUCLEOTIDE SEQUENCE [LARGE SCALE GENOMIC DNA]</scope>
    <source>
        <strain evidence="1">214</strain>
    </source>
</reference>
<sequence>MIETIKPLLARKLGLHVPPVLTVGHSPPEAYDKQQGIWLQNLIYCILK</sequence>
<protein>
    <submittedName>
        <fullName evidence="1">Uncharacterized protein</fullName>
    </submittedName>
</protein>
<accession>A0AAV5HZH3</accession>
<name>A0AAV5HZH3_9ROSI</name>
<dbReference type="AlphaFoldDB" id="A0AAV5HZH3"/>
<evidence type="ECO:0000313" key="1">
    <source>
        <dbReference type="EMBL" id="GKU92205.1"/>
    </source>
</evidence>
<proteinExistence type="predicted"/>
<gene>
    <name evidence="1" type="ORF">SLEP1_g5965</name>
</gene>
<organism evidence="1 2">
    <name type="scientific">Rubroshorea leprosula</name>
    <dbReference type="NCBI Taxonomy" id="152421"/>
    <lineage>
        <taxon>Eukaryota</taxon>
        <taxon>Viridiplantae</taxon>
        <taxon>Streptophyta</taxon>
        <taxon>Embryophyta</taxon>
        <taxon>Tracheophyta</taxon>
        <taxon>Spermatophyta</taxon>
        <taxon>Magnoliopsida</taxon>
        <taxon>eudicotyledons</taxon>
        <taxon>Gunneridae</taxon>
        <taxon>Pentapetalae</taxon>
        <taxon>rosids</taxon>
        <taxon>malvids</taxon>
        <taxon>Malvales</taxon>
        <taxon>Dipterocarpaceae</taxon>
        <taxon>Rubroshorea</taxon>
    </lineage>
</organism>
<keyword evidence="2" id="KW-1185">Reference proteome</keyword>
<comment type="caution">
    <text evidence="1">The sequence shown here is derived from an EMBL/GenBank/DDBJ whole genome shotgun (WGS) entry which is preliminary data.</text>
</comment>
<evidence type="ECO:0000313" key="2">
    <source>
        <dbReference type="Proteomes" id="UP001054252"/>
    </source>
</evidence>
<dbReference type="Proteomes" id="UP001054252">
    <property type="component" value="Unassembled WGS sequence"/>
</dbReference>
<dbReference type="EMBL" id="BPVZ01000005">
    <property type="protein sequence ID" value="GKU92205.1"/>
    <property type="molecule type" value="Genomic_DNA"/>
</dbReference>